<evidence type="ECO:0008006" key="5">
    <source>
        <dbReference type="Google" id="ProtNLM"/>
    </source>
</evidence>
<protein>
    <recommendedName>
        <fullName evidence="5">Zinc ribbon domain-containing protein</fullName>
    </recommendedName>
</protein>
<accession>A0ABU8W6W9</accession>
<dbReference type="Proteomes" id="UP001363010">
    <property type="component" value="Unassembled WGS sequence"/>
</dbReference>
<comment type="caution">
    <text evidence="3">The sequence shown here is derived from an EMBL/GenBank/DDBJ whole genome shotgun (WGS) entry which is preliminary data.</text>
</comment>
<keyword evidence="2" id="KW-0472">Membrane</keyword>
<evidence type="ECO:0000313" key="4">
    <source>
        <dbReference type="Proteomes" id="UP001363010"/>
    </source>
</evidence>
<reference evidence="3 4" key="1">
    <citation type="submission" date="2024-03" db="EMBL/GenBank/DDBJ databases">
        <title>Novel species of the genus Variovorax.</title>
        <authorList>
            <person name="Liu Q."/>
            <person name="Xin Y.-H."/>
        </authorList>
    </citation>
    <scope>NUCLEOTIDE SEQUENCE [LARGE SCALE GENOMIC DNA]</scope>
    <source>
        <strain evidence="3 4">KACC 18501</strain>
    </source>
</reference>
<keyword evidence="2" id="KW-0812">Transmembrane</keyword>
<dbReference type="RefSeq" id="WP_340366762.1">
    <property type="nucleotide sequence ID" value="NZ_JBBKZV010000025.1"/>
</dbReference>
<gene>
    <name evidence="3" type="ORF">WKW80_27480</name>
</gene>
<evidence type="ECO:0000256" key="1">
    <source>
        <dbReference type="SAM" id="MobiDB-lite"/>
    </source>
</evidence>
<evidence type="ECO:0000256" key="2">
    <source>
        <dbReference type="SAM" id="Phobius"/>
    </source>
</evidence>
<name>A0ABU8W6W9_9BURK</name>
<evidence type="ECO:0000313" key="3">
    <source>
        <dbReference type="EMBL" id="MEJ8825728.1"/>
    </source>
</evidence>
<feature type="transmembrane region" description="Helical" evidence="2">
    <location>
        <begin position="66"/>
        <end position="85"/>
    </location>
</feature>
<feature type="region of interest" description="Disordered" evidence="1">
    <location>
        <begin position="127"/>
        <end position="154"/>
    </location>
</feature>
<sequence length="171" mass="18158">MTKFCESCHTANKDSAKYCSGCKGRFSGVRFSASTVGAEFADSRDASSAMYLPPWKPEPSTGMFKLKSLLVLILVLSAGAFAYWYSTRPEGARLPFLNSSSVLGKGAATPSDDEHPVVVFERRQTLRRRAEGAEPPDASTAAPPAPGNDAAPAKAKVCTETHVALGLCAKK</sequence>
<keyword evidence="4" id="KW-1185">Reference proteome</keyword>
<organism evidence="3 4">
    <name type="scientific">Variovorax humicola</name>
    <dbReference type="NCBI Taxonomy" id="1769758"/>
    <lineage>
        <taxon>Bacteria</taxon>
        <taxon>Pseudomonadati</taxon>
        <taxon>Pseudomonadota</taxon>
        <taxon>Betaproteobacteria</taxon>
        <taxon>Burkholderiales</taxon>
        <taxon>Comamonadaceae</taxon>
        <taxon>Variovorax</taxon>
    </lineage>
</organism>
<feature type="compositionally biased region" description="Low complexity" evidence="1">
    <location>
        <begin position="133"/>
        <end position="154"/>
    </location>
</feature>
<proteinExistence type="predicted"/>
<keyword evidence="2" id="KW-1133">Transmembrane helix</keyword>
<dbReference type="EMBL" id="JBBKZV010000025">
    <property type="protein sequence ID" value="MEJ8825728.1"/>
    <property type="molecule type" value="Genomic_DNA"/>
</dbReference>